<keyword evidence="3" id="KW-1185">Reference proteome</keyword>
<comment type="caution">
    <text evidence="2">The sequence shown here is derived from an EMBL/GenBank/DDBJ whole genome shotgun (WGS) entry which is preliminary data.</text>
</comment>
<reference evidence="2 3" key="1">
    <citation type="submission" date="2019-12" db="EMBL/GenBank/DDBJ databases">
        <authorList>
            <person name="Floudas D."/>
            <person name="Bentzer J."/>
            <person name="Ahren D."/>
            <person name="Johansson T."/>
            <person name="Persson P."/>
            <person name="Tunlid A."/>
        </authorList>
    </citation>
    <scope>NUCLEOTIDE SEQUENCE [LARGE SCALE GENOMIC DNA]</scope>
    <source>
        <strain evidence="2 3">CBS 102.39</strain>
    </source>
</reference>
<protein>
    <recommendedName>
        <fullName evidence="1">NmrA-like domain-containing protein</fullName>
    </recommendedName>
</protein>
<dbReference type="PANTHER" id="PTHR48079">
    <property type="entry name" value="PROTEIN YEEZ"/>
    <property type="match status" value="1"/>
</dbReference>
<dbReference type="Gene3D" id="3.40.50.720">
    <property type="entry name" value="NAD(P)-binding Rossmann-like Domain"/>
    <property type="match status" value="1"/>
</dbReference>
<proteinExistence type="predicted"/>
<evidence type="ECO:0000313" key="3">
    <source>
        <dbReference type="Proteomes" id="UP000521872"/>
    </source>
</evidence>
<evidence type="ECO:0000259" key="1">
    <source>
        <dbReference type="Pfam" id="PF05368"/>
    </source>
</evidence>
<accession>A0A8H4VKA7</accession>
<dbReference type="GO" id="GO:0004029">
    <property type="term" value="F:aldehyde dehydrogenase (NAD+) activity"/>
    <property type="evidence" value="ECO:0007669"/>
    <property type="project" value="TreeGrafter"/>
</dbReference>
<organism evidence="2 3">
    <name type="scientific">Agrocybe pediades</name>
    <dbReference type="NCBI Taxonomy" id="84607"/>
    <lineage>
        <taxon>Eukaryota</taxon>
        <taxon>Fungi</taxon>
        <taxon>Dikarya</taxon>
        <taxon>Basidiomycota</taxon>
        <taxon>Agaricomycotina</taxon>
        <taxon>Agaricomycetes</taxon>
        <taxon>Agaricomycetidae</taxon>
        <taxon>Agaricales</taxon>
        <taxon>Agaricineae</taxon>
        <taxon>Strophariaceae</taxon>
        <taxon>Agrocybe</taxon>
    </lineage>
</organism>
<gene>
    <name evidence="2" type="ORF">D9613_007779</name>
</gene>
<dbReference type="GO" id="GO:0005737">
    <property type="term" value="C:cytoplasm"/>
    <property type="evidence" value="ECO:0007669"/>
    <property type="project" value="TreeGrafter"/>
</dbReference>
<dbReference type="Proteomes" id="UP000521872">
    <property type="component" value="Unassembled WGS sequence"/>
</dbReference>
<dbReference type="InterPro" id="IPR008030">
    <property type="entry name" value="NmrA-like"/>
</dbReference>
<name>A0A8H4VKA7_9AGAR</name>
<sequence length="339" mass="36682">MSSKTNILMTGVTGYIGGSVLARFLAHPDFPSFNITTLVRSPEKAEKLKALGVEAVVGSHSDEKLVEALAAKSDVVIAMADADNYEAATATLRGLKKRNAETGTTPIFIHTSGTGVLADNAKGDFHTETIYNDADPDQIESLPDTQLHRNVDLEIVRADKEGYLKSYIVLPSTIWGIATGVLVEKGIQNPHSLQVPLLIRASLDRGRGGMVGTGKNIWPNVNIEEVADLYIVLFNSICTNAPTGHGREGFYFGESGEHTMYEVGKAIAEALVALGRSDNPEPSTFTPEEINKYFEGSTYLGTNSRCRANRSRAIGWNPVKTKDDFIASIKAEVEALARK</sequence>
<dbReference type="InterPro" id="IPR051783">
    <property type="entry name" value="NAD(P)-dependent_oxidoreduct"/>
</dbReference>
<dbReference type="PANTHER" id="PTHR48079:SF6">
    <property type="entry name" value="NAD(P)-BINDING DOMAIN-CONTAINING PROTEIN-RELATED"/>
    <property type="match status" value="1"/>
</dbReference>
<feature type="domain" description="NmrA-like" evidence="1">
    <location>
        <begin position="4"/>
        <end position="84"/>
    </location>
</feature>
<dbReference type="AlphaFoldDB" id="A0A8H4VKA7"/>
<evidence type="ECO:0000313" key="2">
    <source>
        <dbReference type="EMBL" id="KAF4613991.1"/>
    </source>
</evidence>
<dbReference type="SUPFAM" id="SSF51735">
    <property type="entry name" value="NAD(P)-binding Rossmann-fold domains"/>
    <property type="match status" value="1"/>
</dbReference>
<dbReference type="InterPro" id="IPR036291">
    <property type="entry name" value="NAD(P)-bd_dom_sf"/>
</dbReference>
<dbReference type="EMBL" id="JAACJL010000045">
    <property type="protein sequence ID" value="KAF4613991.1"/>
    <property type="molecule type" value="Genomic_DNA"/>
</dbReference>
<dbReference type="Pfam" id="PF05368">
    <property type="entry name" value="NmrA"/>
    <property type="match status" value="1"/>
</dbReference>